<sequence>MDRNEPSLNHRTSLPYIRPHLSSSQTPPNTNSQDEVERLRAQLASVIQELDETNARARLVTQELNEMKARARLGDYAGGLFNFLKQNSPEDARLKGHANTIAEKIEAADATVAAANKIDSRIDLPTARLAIQEYAARNNMFHSKSMALKFFAEDWTGLAQQTTFDIANLSTILNGSAADEKMWIKIIEFYRDQHIVHDKDAHRWQAKSAAKPETLDSAPQTVSTTRDIRHLPLETKRYSFMMGDFRTEKSSPRRNGTRSDSPDSGQLKRKRELLDEGPETMHKRQEVVDSRPEDADHNDHSAANAAFRSYQELSLLSPRKAKNAADKFARDIGAGLRSYESNLNKDAGRNRRKEKVAERKSIG</sequence>
<protein>
    <submittedName>
        <fullName evidence="2">Rho-GTPase-activating protein 5</fullName>
    </submittedName>
</protein>
<feature type="compositionally biased region" description="Polar residues" evidence="1">
    <location>
        <begin position="1"/>
        <end position="12"/>
    </location>
</feature>
<feature type="compositionally biased region" description="Basic and acidic residues" evidence="1">
    <location>
        <begin position="279"/>
        <end position="299"/>
    </location>
</feature>
<dbReference type="Proteomes" id="UP000185904">
    <property type="component" value="Unassembled WGS sequence"/>
</dbReference>
<feature type="compositionally biased region" description="Polar residues" evidence="1">
    <location>
        <begin position="21"/>
        <end position="33"/>
    </location>
</feature>
<dbReference type="GeneID" id="34592814"/>
<feature type="region of interest" description="Disordered" evidence="1">
    <location>
        <begin position="1"/>
        <end position="36"/>
    </location>
</feature>
<evidence type="ECO:0000313" key="3">
    <source>
        <dbReference type="Proteomes" id="UP000185904"/>
    </source>
</evidence>
<accession>A0A178CI15</accession>
<dbReference type="RefSeq" id="XP_022496382.1">
    <property type="nucleotide sequence ID" value="XM_022647686.1"/>
</dbReference>
<gene>
    <name evidence="2" type="ORF">AYO20_09416</name>
</gene>
<dbReference type="EMBL" id="LVCJ01000086">
    <property type="protein sequence ID" value="OAL28692.1"/>
    <property type="molecule type" value="Genomic_DNA"/>
</dbReference>
<feature type="region of interest" description="Disordered" evidence="1">
    <location>
        <begin position="206"/>
        <end position="228"/>
    </location>
</feature>
<keyword evidence="3" id="KW-1185">Reference proteome</keyword>
<feature type="region of interest" description="Disordered" evidence="1">
    <location>
        <begin position="242"/>
        <end position="299"/>
    </location>
</feature>
<comment type="caution">
    <text evidence="2">The sequence shown here is derived from an EMBL/GenBank/DDBJ whole genome shotgun (WGS) entry which is preliminary data.</text>
</comment>
<dbReference type="OrthoDB" id="10420634at2759"/>
<evidence type="ECO:0000256" key="1">
    <source>
        <dbReference type="SAM" id="MobiDB-lite"/>
    </source>
</evidence>
<dbReference type="AlphaFoldDB" id="A0A178CI15"/>
<organism evidence="2 3">
    <name type="scientific">Fonsecaea nubica</name>
    <dbReference type="NCBI Taxonomy" id="856822"/>
    <lineage>
        <taxon>Eukaryota</taxon>
        <taxon>Fungi</taxon>
        <taxon>Dikarya</taxon>
        <taxon>Ascomycota</taxon>
        <taxon>Pezizomycotina</taxon>
        <taxon>Eurotiomycetes</taxon>
        <taxon>Chaetothyriomycetidae</taxon>
        <taxon>Chaetothyriales</taxon>
        <taxon>Herpotrichiellaceae</taxon>
        <taxon>Fonsecaea</taxon>
    </lineage>
</organism>
<name>A0A178CI15_9EURO</name>
<proteinExistence type="predicted"/>
<feature type="region of interest" description="Disordered" evidence="1">
    <location>
        <begin position="333"/>
        <end position="363"/>
    </location>
</feature>
<evidence type="ECO:0000313" key="2">
    <source>
        <dbReference type="EMBL" id="OAL28692.1"/>
    </source>
</evidence>
<reference evidence="2 3" key="1">
    <citation type="submission" date="2016-03" db="EMBL/GenBank/DDBJ databases">
        <title>The draft genome sequence of Fonsecaea nubica causative agent of cutaneous subcutaneous infection in human host.</title>
        <authorList>
            <person name="Costa F."/>
            <person name="Sybren D.H."/>
            <person name="Raittz R.T."/>
            <person name="Weiss V.A."/>
            <person name="Leao A.C."/>
            <person name="Gomes R."/>
            <person name="De Souza E.M."/>
            <person name="Pedrosa F.O."/>
            <person name="Steffens M.B."/>
            <person name="Bombassaro A."/>
            <person name="Tadra-Sfeir M.Z."/>
            <person name="Moreno L.F."/>
            <person name="Najafzadeh M.J."/>
            <person name="Felipe M.S."/>
            <person name="Teixeira M."/>
            <person name="Sun J."/>
            <person name="Xi L."/>
            <person name="Castro M.A."/>
            <person name="Vicente V.A."/>
        </authorList>
    </citation>
    <scope>NUCLEOTIDE SEQUENCE [LARGE SCALE GENOMIC DNA]</scope>
    <source>
        <strain evidence="2 3">CBS 269.64</strain>
    </source>
</reference>